<dbReference type="OrthoDB" id="5304511at2759"/>
<protein>
    <submittedName>
        <fullName evidence="1">Uncharacterized protein</fullName>
    </submittedName>
</protein>
<accession>A0A6A6R0Q0</accession>
<proteinExistence type="predicted"/>
<name>A0A6A6R0Q0_9PEZI</name>
<reference evidence="1" key="1">
    <citation type="journal article" date="2020" name="Stud. Mycol.">
        <title>101 Dothideomycetes genomes: a test case for predicting lifestyles and emergence of pathogens.</title>
        <authorList>
            <person name="Haridas S."/>
            <person name="Albert R."/>
            <person name="Binder M."/>
            <person name="Bloem J."/>
            <person name="Labutti K."/>
            <person name="Salamov A."/>
            <person name="Andreopoulos B."/>
            <person name="Baker S."/>
            <person name="Barry K."/>
            <person name="Bills G."/>
            <person name="Bluhm B."/>
            <person name="Cannon C."/>
            <person name="Castanera R."/>
            <person name="Culley D."/>
            <person name="Daum C."/>
            <person name="Ezra D."/>
            <person name="Gonzalez J."/>
            <person name="Henrissat B."/>
            <person name="Kuo A."/>
            <person name="Liang C."/>
            <person name="Lipzen A."/>
            <person name="Lutzoni F."/>
            <person name="Magnuson J."/>
            <person name="Mondo S."/>
            <person name="Nolan M."/>
            <person name="Ohm R."/>
            <person name="Pangilinan J."/>
            <person name="Park H.-J."/>
            <person name="Ramirez L."/>
            <person name="Alfaro M."/>
            <person name="Sun H."/>
            <person name="Tritt A."/>
            <person name="Yoshinaga Y."/>
            <person name="Zwiers L.-H."/>
            <person name="Turgeon B."/>
            <person name="Goodwin S."/>
            <person name="Spatafora J."/>
            <person name="Crous P."/>
            <person name="Grigoriev I."/>
        </authorList>
    </citation>
    <scope>NUCLEOTIDE SEQUENCE</scope>
    <source>
        <strain evidence="1">CBS 269.34</strain>
    </source>
</reference>
<gene>
    <name evidence="1" type="ORF">BU16DRAFT_289460</name>
</gene>
<evidence type="ECO:0000313" key="1">
    <source>
        <dbReference type="EMBL" id="KAF2498301.1"/>
    </source>
</evidence>
<dbReference type="EMBL" id="MU004185">
    <property type="protein sequence ID" value="KAF2498301.1"/>
    <property type="molecule type" value="Genomic_DNA"/>
</dbReference>
<evidence type="ECO:0000313" key="2">
    <source>
        <dbReference type="Proteomes" id="UP000799750"/>
    </source>
</evidence>
<dbReference type="Proteomes" id="UP000799750">
    <property type="component" value="Unassembled WGS sequence"/>
</dbReference>
<keyword evidence="2" id="KW-1185">Reference proteome</keyword>
<organism evidence="1 2">
    <name type="scientific">Lophium mytilinum</name>
    <dbReference type="NCBI Taxonomy" id="390894"/>
    <lineage>
        <taxon>Eukaryota</taxon>
        <taxon>Fungi</taxon>
        <taxon>Dikarya</taxon>
        <taxon>Ascomycota</taxon>
        <taxon>Pezizomycotina</taxon>
        <taxon>Dothideomycetes</taxon>
        <taxon>Pleosporomycetidae</taxon>
        <taxon>Mytilinidiales</taxon>
        <taxon>Mytilinidiaceae</taxon>
        <taxon>Lophium</taxon>
    </lineage>
</organism>
<sequence>MSFLPVSNMATLESLPVDLALMALLETSSVKDLYSIIRACPSYYRIFTRHKSIALGTMARRSFSPEVFAEARLAFNTSKISSTYVTDMKKLPYHWTAAEDLKERGYKIITEPNRYQRGAQGRLKEVQATQKQRQIQQERFATFLEDHRSRKIHHKTLPELSTSILLCRLAPMMDFFVADYARYTLGKAKEAMKCSSKTLDSREISECERTRIQRAFLRFEAWRRLFPYNWSTTTSPTVFEASTFLNRMAAWEVEEVRCIYYYIEVNFIEIVDSLEDAVVRKFHQAQAADIDGTDSHGNDYRLEHLGLGIFRTPASVEHLIDLPVYIHCLIEVGLPYLRAVLEATEERRMAMVASNPITRPPRETLLMHLDKRSHELAMHQASLDESAGHNAAERVVPMGYEESATQPNAGWITFRDEDKWSIPRWMGAVFWDHSRLLELDLVPRLDHPLRGEFGIRRPGRKGFMMRPPAEQRFHGKPISLRALQRLRPPGLFPADTLHGIEPWLASLDYNMDPVSREVLEETFHHLPRPLNQELKGVLQSKDFGPDSRIVGHQETAAYDSRCYPAERVSQCFHANNVSRCFHREPNGRQLTSTPACRACADVDTGLSCPCS</sequence>
<dbReference type="AlphaFoldDB" id="A0A6A6R0Q0"/>